<evidence type="ECO:0000313" key="2">
    <source>
        <dbReference type="Proteomes" id="UP000037267"/>
    </source>
</evidence>
<protein>
    <submittedName>
        <fullName evidence="1">Uncharacterized protein</fullName>
    </submittedName>
</protein>
<dbReference type="EMBL" id="LGSS01000004">
    <property type="protein sequence ID" value="KNF09190.1"/>
    <property type="molecule type" value="Genomic_DNA"/>
</dbReference>
<comment type="caution">
    <text evidence="1">The sequence shown here is derived from an EMBL/GenBank/DDBJ whole genome shotgun (WGS) entry which is preliminary data.</text>
</comment>
<proteinExistence type="predicted"/>
<dbReference type="STRING" id="1503.CLPU_4c02360"/>
<sequence length="111" mass="12913">MVCIKKDSNNSFCSKLNDIENKVKNLRTYNGDLDIKNQYFLQKLQSFILLLKSIDQALINNNLNDMSSIDEDVLHSIKDCLNSTFDNINVTNETILEFLQKIKSIYYVIKE</sequence>
<dbReference type="RefSeq" id="WP_050354758.1">
    <property type="nucleotide sequence ID" value="NZ_LGSS01000004.1"/>
</dbReference>
<keyword evidence="2" id="KW-1185">Reference proteome</keyword>
<reference evidence="2" key="1">
    <citation type="submission" date="2015-07" db="EMBL/GenBank/DDBJ databases">
        <title>Draft genome sequence of the purine-degrading Gottschalkia purinilyticum DSM 1384 (formerly Clostridium purinilyticum).</title>
        <authorList>
            <person name="Poehlein A."/>
            <person name="Schiel-Bengelsdorf B."/>
            <person name="Bengelsdorf F.R."/>
            <person name="Daniel R."/>
            <person name="Duerre P."/>
        </authorList>
    </citation>
    <scope>NUCLEOTIDE SEQUENCE [LARGE SCALE GENOMIC DNA]</scope>
    <source>
        <strain evidence="2">DSM 1384</strain>
    </source>
</reference>
<accession>A0A0L0WCP9</accession>
<gene>
    <name evidence="1" type="ORF">CLPU_4c02360</name>
</gene>
<organism evidence="1 2">
    <name type="scientific">Gottschalkia purinilytica</name>
    <name type="common">Clostridium purinilyticum</name>
    <dbReference type="NCBI Taxonomy" id="1503"/>
    <lineage>
        <taxon>Bacteria</taxon>
        <taxon>Bacillati</taxon>
        <taxon>Bacillota</taxon>
        <taxon>Tissierellia</taxon>
        <taxon>Tissierellales</taxon>
        <taxon>Gottschalkiaceae</taxon>
        <taxon>Gottschalkia</taxon>
    </lineage>
</organism>
<name>A0A0L0WCP9_GOTPU</name>
<evidence type="ECO:0000313" key="1">
    <source>
        <dbReference type="EMBL" id="KNF09190.1"/>
    </source>
</evidence>
<dbReference type="AlphaFoldDB" id="A0A0L0WCP9"/>
<dbReference type="Proteomes" id="UP000037267">
    <property type="component" value="Unassembled WGS sequence"/>
</dbReference>